<gene>
    <name evidence="10" type="primary">yedQ</name>
    <name evidence="10" type="ORF">Pla100_20300</name>
</gene>
<dbReference type="SMART" id="SM00267">
    <property type="entry name" value="GGDEF"/>
    <property type="match status" value="1"/>
</dbReference>
<dbReference type="Gene3D" id="3.30.70.270">
    <property type="match status" value="1"/>
</dbReference>
<reference evidence="10 11" key="1">
    <citation type="submission" date="2019-02" db="EMBL/GenBank/DDBJ databases">
        <title>Deep-cultivation of Planctomycetes and their phenomic and genomic characterization uncovers novel biology.</title>
        <authorList>
            <person name="Wiegand S."/>
            <person name="Jogler M."/>
            <person name="Boedeker C."/>
            <person name="Pinto D."/>
            <person name="Vollmers J."/>
            <person name="Rivas-Marin E."/>
            <person name="Kohn T."/>
            <person name="Peeters S.H."/>
            <person name="Heuer A."/>
            <person name="Rast P."/>
            <person name="Oberbeckmann S."/>
            <person name="Bunk B."/>
            <person name="Jeske O."/>
            <person name="Meyerdierks A."/>
            <person name="Storesund J.E."/>
            <person name="Kallscheuer N."/>
            <person name="Luecker S."/>
            <person name="Lage O.M."/>
            <person name="Pohl T."/>
            <person name="Merkel B.J."/>
            <person name="Hornburger P."/>
            <person name="Mueller R.-W."/>
            <person name="Bruemmer F."/>
            <person name="Labrenz M."/>
            <person name="Spormann A.M."/>
            <person name="Op Den Camp H."/>
            <person name="Overmann J."/>
            <person name="Amann R."/>
            <person name="Jetten M.S.M."/>
            <person name="Mascher T."/>
            <person name="Medema M.H."/>
            <person name="Devos D.P."/>
            <person name="Kaster A.-K."/>
            <person name="Ovreas L."/>
            <person name="Rohde M."/>
            <person name="Galperin M.Y."/>
            <person name="Jogler C."/>
        </authorList>
    </citation>
    <scope>NUCLEOTIDE SEQUENCE [LARGE SCALE GENOMIC DNA]</scope>
    <source>
        <strain evidence="10 11">Pla100</strain>
    </source>
</reference>
<proteinExistence type="predicted"/>
<dbReference type="PROSITE" id="PS50112">
    <property type="entry name" value="PAS"/>
    <property type="match status" value="1"/>
</dbReference>
<protein>
    <recommendedName>
        <fullName evidence="1">diguanylate cyclase</fullName>
        <ecNumber evidence="1">2.7.7.65</ecNumber>
    </recommendedName>
</protein>
<dbReference type="PANTHER" id="PTHR45138">
    <property type="entry name" value="REGULATORY COMPONENTS OF SENSORY TRANSDUCTION SYSTEM"/>
    <property type="match status" value="1"/>
</dbReference>
<dbReference type="PANTHER" id="PTHR45138:SF9">
    <property type="entry name" value="DIGUANYLATE CYCLASE DGCM-RELATED"/>
    <property type="match status" value="1"/>
</dbReference>
<dbReference type="InterPro" id="IPR043128">
    <property type="entry name" value="Rev_trsase/Diguanyl_cyclase"/>
</dbReference>
<dbReference type="CDD" id="cd00077">
    <property type="entry name" value="HDc"/>
    <property type="match status" value="1"/>
</dbReference>
<dbReference type="SUPFAM" id="SSF109604">
    <property type="entry name" value="HD-domain/PDEase-like"/>
    <property type="match status" value="1"/>
</dbReference>
<feature type="domain" description="GGDEF" evidence="7">
    <location>
        <begin position="509"/>
        <end position="641"/>
    </location>
</feature>
<dbReference type="SUPFAM" id="SSF55073">
    <property type="entry name" value="Nucleotide cyclase"/>
    <property type="match status" value="1"/>
</dbReference>
<dbReference type="Gene3D" id="1.10.3210.10">
    <property type="entry name" value="Hypothetical protein af1432"/>
    <property type="match status" value="1"/>
</dbReference>
<organism evidence="10 11">
    <name type="scientific">Neorhodopirellula pilleata</name>
    <dbReference type="NCBI Taxonomy" id="2714738"/>
    <lineage>
        <taxon>Bacteria</taxon>
        <taxon>Pseudomonadati</taxon>
        <taxon>Planctomycetota</taxon>
        <taxon>Planctomycetia</taxon>
        <taxon>Pirellulales</taxon>
        <taxon>Pirellulaceae</taxon>
        <taxon>Neorhodopirellula</taxon>
    </lineage>
</organism>
<comment type="catalytic activity">
    <reaction evidence="2">
        <text>2 GTP = 3',3'-c-di-GMP + 2 diphosphate</text>
        <dbReference type="Rhea" id="RHEA:24898"/>
        <dbReference type="ChEBI" id="CHEBI:33019"/>
        <dbReference type="ChEBI" id="CHEBI:37565"/>
        <dbReference type="ChEBI" id="CHEBI:58805"/>
        <dbReference type="EC" id="2.7.7.65"/>
    </reaction>
</comment>
<evidence type="ECO:0000259" key="9">
    <source>
        <dbReference type="PROSITE" id="PS51832"/>
    </source>
</evidence>
<evidence type="ECO:0000256" key="3">
    <source>
        <dbReference type="SAM" id="Coils"/>
    </source>
</evidence>
<dbReference type="NCBIfam" id="TIGR00277">
    <property type="entry name" value="HDIG"/>
    <property type="match status" value="1"/>
</dbReference>
<dbReference type="SMART" id="SM00471">
    <property type="entry name" value="HDc"/>
    <property type="match status" value="1"/>
</dbReference>
<feature type="domain" description="PAS" evidence="6">
    <location>
        <begin position="324"/>
        <end position="369"/>
    </location>
</feature>
<dbReference type="InterPro" id="IPR003607">
    <property type="entry name" value="HD/PDEase_dom"/>
</dbReference>
<feature type="region of interest" description="Disordered" evidence="4">
    <location>
        <begin position="213"/>
        <end position="244"/>
    </location>
</feature>
<dbReference type="InterPro" id="IPR006675">
    <property type="entry name" value="HDIG_dom"/>
</dbReference>
<dbReference type="InterPro" id="IPR035965">
    <property type="entry name" value="PAS-like_dom_sf"/>
</dbReference>
<dbReference type="Pfam" id="PF08448">
    <property type="entry name" value="PAS_4"/>
    <property type="match status" value="1"/>
</dbReference>
<dbReference type="GO" id="GO:0043709">
    <property type="term" value="P:cell adhesion involved in single-species biofilm formation"/>
    <property type="evidence" value="ECO:0007669"/>
    <property type="project" value="TreeGrafter"/>
</dbReference>
<evidence type="ECO:0000313" key="10">
    <source>
        <dbReference type="EMBL" id="TWT98864.1"/>
    </source>
</evidence>
<feature type="coiled-coil region" evidence="3">
    <location>
        <begin position="447"/>
        <end position="481"/>
    </location>
</feature>
<keyword evidence="5" id="KW-0812">Transmembrane</keyword>
<dbReference type="CDD" id="cd01949">
    <property type="entry name" value="GGDEF"/>
    <property type="match status" value="1"/>
</dbReference>
<dbReference type="Gene3D" id="3.30.450.20">
    <property type="entry name" value="PAS domain"/>
    <property type="match status" value="1"/>
</dbReference>
<evidence type="ECO:0000313" key="11">
    <source>
        <dbReference type="Proteomes" id="UP000316213"/>
    </source>
</evidence>
<dbReference type="Pfam" id="PF00990">
    <property type="entry name" value="GGDEF"/>
    <property type="match status" value="1"/>
</dbReference>
<dbReference type="GO" id="GO:0052621">
    <property type="term" value="F:diguanylate cyclase activity"/>
    <property type="evidence" value="ECO:0007669"/>
    <property type="project" value="UniProtKB-EC"/>
</dbReference>
<keyword evidence="10" id="KW-0548">Nucleotidyltransferase</keyword>
<dbReference type="InterPro" id="IPR037522">
    <property type="entry name" value="HD_GYP_dom"/>
</dbReference>
<dbReference type="FunFam" id="3.30.70.270:FF:000001">
    <property type="entry name" value="Diguanylate cyclase domain protein"/>
    <property type="match status" value="1"/>
</dbReference>
<evidence type="ECO:0000259" key="8">
    <source>
        <dbReference type="PROSITE" id="PS51831"/>
    </source>
</evidence>
<dbReference type="EC" id="2.7.7.65" evidence="1"/>
<feature type="transmembrane region" description="Helical" evidence="5">
    <location>
        <begin position="290"/>
        <end position="310"/>
    </location>
</feature>
<dbReference type="NCBIfam" id="TIGR00254">
    <property type="entry name" value="GGDEF"/>
    <property type="match status" value="1"/>
</dbReference>
<evidence type="ECO:0000259" key="6">
    <source>
        <dbReference type="PROSITE" id="PS50112"/>
    </source>
</evidence>
<feature type="transmembrane region" description="Helical" evidence="5">
    <location>
        <begin position="94"/>
        <end position="119"/>
    </location>
</feature>
<dbReference type="GO" id="GO:0005886">
    <property type="term" value="C:plasma membrane"/>
    <property type="evidence" value="ECO:0007669"/>
    <property type="project" value="TreeGrafter"/>
</dbReference>
<evidence type="ECO:0000259" key="7">
    <source>
        <dbReference type="PROSITE" id="PS50887"/>
    </source>
</evidence>
<feature type="domain" description="HD-GYP" evidence="9">
    <location>
        <begin position="662"/>
        <end position="856"/>
    </location>
</feature>
<evidence type="ECO:0000256" key="2">
    <source>
        <dbReference type="ARBA" id="ARBA00034247"/>
    </source>
</evidence>
<dbReference type="PROSITE" id="PS51832">
    <property type="entry name" value="HD_GYP"/>
    <property type="match status" value="1"/>
</dbReference>
<dbReference type="GO" id="GO:1902201">
    <property type="term" value="P:negative regulation of bacterial-type flagellum-dependent cell motility"/>
    <property type="evidence" value="ECO:0007669"/>
    <property type="project" value="TreeGrafter"/>
</dbReference>
<accession>A0A5C6AFX2</accession>
<feature type="domain" description="HD" evidence="8">
    <location>
        <begin position="684"/>
        <end position="805"/>
    </location>
</feature>
<dbReference type="InterPro" id="IPR050469">
    <property type="entry name" value="Diguanylate_Cyclase"/>
</dbReference>
<keyword evidence="10" id="KW-0808">Transferase</keyword>
<keyword evidence="5" id="KW-0472">Membrane</keyword>
<dbReference type="InterPro" id="IPR013656">
    <property type="entry name" value="PAS_4"/>
</dbReference>
<dbReference type="SUPFAM" id="SSF55785">
    <property type="entry name" value="PYP-like sensor domain (PAS domain)"/>
    <property type="match status" value="1"/>
</dbReference>
<dbReference type="AlphaFoldDB" id="A0A5C6AFX2"/>
<dbReference type="InterPro" id="IPR000014">
    <property type="entry name" value="PAS"/>
</dbReference>
<evidence type="ECO:0000256" key="1">
    <source>
        <dbReference type="ARBA" id="ARBA00012528"/>
    </source>
</evidence>
<dbReference type="NCBIfam" id="TIGR00229">
    <property type="entry name" value="sensory_box"/>
    <property type="match status" value="1"/>
</dbReference>
<comment type="caution">
    <text evidence="10">The sequence shown here is derived from an EMBL/GenBank/DDBJ whole genome shotgun (WGS) entry which is preliminary data.</text>
</comment>
<evidence type="ECO:0000256" key="5">
    <source>
        <dbReference type="SAM" id="Phobius"/>
    </source>
</evidence>
<sequence>MPVGDHQEGKSGTSDTTEWGSWIEKTVTTPSFRYDALRYRLGLRRLTTDRVHSLNCNQELTERFQRWNCAARSVLIEPKVTCPRLFRHSSLFKAIFASFRLAFALVCVGLGLILGAQWFGLIPDSRVQIERARQSTCQNIAIGVLDDIRHERWLKIDGMLQAIVKRDEHLLSVGLRTDLGQLRVATENHEQCWQTIDHESKLVDDPVDDVPEWARPSASPNHRDRRTTTWVTPPEASDGARGDASITSATSLDRHVCLEVPIIVRDLPWGNLEFCFRDTSSGLFGNSLDAGITGFILFFSVCGLGSYTLLMMRIMGVFSRTQVVPDRVRQALDTLAEGLLVLDGDGKIVLANENFLQINGFESDELIDRLAADLPWFFPSTDPRKADARDAFPWTRAIKQRQSVTAEILRMTGRDGVHRVFSVNAGPIGDDSQQKGALVTFQDVTHVEKHRVELENMLTMLRRSKDEIQKKNQELEILATRDALTGCLNRRAFFERMQPLLEQYRKDARPVSCFMVDVDHFKSVNDTYGHHTGDEVLRAVSKQLREIFEERHIVCRYGGEEFCVVLPGLDLDEAHEEAERTRLAIMNIRLEDPAELRLTASIGVSETRFGATETQDLINQADECLYVAKRGGRNQSVLFDPDRVSVLGEEEPKTESIADPDLVKLPFNAVNALVSALAYRDPTTAEHSRRVANMCVKAAKGLLCQRDTYVLEIAALLHDIGKIGIPDTVLHKPGPLDENEWKIMRRHNSVGIDMIAGTFHCAELENIIRTHHSMSAERQSSRKFDFESTPIASRLLNIADAYDSMISDQAYRRGCSPEEAIDELRRNSGTQFDPELVEVFIRETITDRRESRMGFATSRGIAFVVSRPVAFQIGQQIEQLADAIDKQDIETLKRLATELNHIAEANFLMPMVECTSRITTAADASDEEIQWVELLKETQTLLDLCRSTQNAHLAENPQSFA</sequence>
<dbReference type="SMART" id="SM00091">
    <property type="entry name" value="PAS"/>
    <property type="match status" value="1"/>
</dbReference>
<dbReference type="Pfam" id="PF13487">
    <property type="entry name" value="HD_5"/>
    <property type="match status" value="1"/>
</dbReference>
<keyword evidence="11" id="KW-1185">Reference proteome</keyword>
<dbReference type="PROSITE" id="PS50887">
    <property type="entry name" value="GGDEF"/>
    <property type="match status" value="1"/>
</dbReference>
<dbReference type="InterPro" id="IPR006674">
    <property type="entry name" value="HD_domain"/>
</dbReference>
<evidence type="ECO:0000256" key="4">
    <source>
        <dbReference type="SAM" id="MobiDB-lite"/>
    </source>
</evidence>
<dbReference type="EMBL" id="SJPM01000003">
    <property type="protein sequence ID" value="TWT98864.1"/>
    <property type="molecule type" value="Genomic_DNA"/>
</dbReference>
<dbReference type="InterPro" id="IPR029787">
    <property type="entry name" value="Nucleotide_cyclase"/>
</dbReference>
<dbReference type="Proteomes" id="UP000316213">
    <property type="component" value="Unassembled WGS sequence"/>
</dbReference>
<dbReference type="InterPro" id="IPR000160">
    <property type="entry name" value="GGDEF_dom"/>
</dbReference>
<dbReference type="PROSITE" id="PS51831">
    <property type="entry name" value="HD"/>
    <property type="match status" value="1"/>
</dbReference>
<name>A0A5C6AFX2_9BACT</name>
<dbReference type="CDD" id="cd00130">
    <property type="entry name" value="PAS"/>
    <property type="match status" value="1"/>
</dbReference>
<keyword evidence="5" id="KW-1133">Transmembrane helix</keyword>
<keyword evidence="3" id="KW-0175">Coiled coil</keyword>